<dbReference type="OrthoDB" id="10406577at2759"/>
<sequence>MYTSRMKWFLNCLFLAVTLNFVFNLFIYGNMVNELPLMQINIQGYWLSSTLALKARLTSIAFMGRNEELYNSIAPLNEYINNEFNELIVENLIDLSSTDPLSKDSLLYGKTNNTMDSIIKSDIFDLINYLSSINSVINEIENNKEKFKTIFENSMDSIIKKIEQKCLYQKILALVMLLFIFAEFVYLIFFVLIPIIKYTISTEARSLTMFGKIPKACIDEMIKKYESQIRFLSENFDEDDLDDDNNNNNNNEENNKVTVKKDLTIINDNELTSFTSQHPTFWSYTYLIFGLIIILIPLFIIYIPVLSFKPRLMNNMNYQINTAKKGYYINQIILYSYEQFFNDEYSFIKYETKRKLNEYLTLLEENDKELFENYNKASVHSYDKITHISNEQGCVRKSSYENECLERVYNSTYGYTKEIADVPYNLKMNEYLAVVKRFIRDMNDFSPEGNFFNENDLYYQINNAINNKFIKYQKSLKDDLFGTIYRINELFLSFMYSFINKCVVQTFITYIIALIAMIICYKFLFIKVKLTKEKELEFLSFFIFIVPQFYIKNNESYQRFIETGKVDED</sequence>
<dbReference type="AlphaFoldDB" id="A0A1Y1VNW0"/>
<proteinExistence type="predicted"/>
<keyword evidence="3" id="KW-1185">Reference proteome</keyword>
<name>A0A1Y1VNW0_9FUNG</name>
<dbReference type="Proteomes" id="UP000193719">
    <property type="component" value="Unassembled WGS sequence"/>
</dbReference>
<keyword evidence="1" id="KW-1133">Transmembrane helix</keyword>
<evidence type="ECO:0000313" key="3">
    <source>
        <dbReference type="Proteomes" id="UP000193719"/>
    </source>
</evidence>
<dbReference type="EMBL" id="MCFH01000001">
    <property type="protein sequence ID" value="ORX60960.1"/>
    <property type="molecule type" value="Genomic_DNA"/>
</dbReference>
<dbReference type="STRING" id="1754191.A0A1Y1VNW0"/>
<feature type="transmembrane region" description="Helical" evidence="1">
    <location>
        <begin position="6"/>
        <end position="28"/>
    </location>
</feature>
<feature type="transmembrane region" description="Helical" evidence="1">
    <location>
        <begin position="171"/>
        <end position="196"/>
    </location>
</feature>
<gene>
    <name evidence="2" type="ORF">BCR36DRAFT_365548</name>
</gene>
<organism evidence="2 3">
    <name type="scientific">Piromyces finnis</name>
    <dbReference type="NCBI Taxonomy" id="1754191"/>
    <lineage>
        <taxon>Eukaryota</taxon>
        <taxon>Fungi</taxon>
        <taxon>Fungi incertae sedis</taxon>
        <taxon>Chytridiomycota</taxon>
        <taxon>Chytridiomycota incertae sedis</taxon>
        <taxon>Neocallimastigomycetes</taxon>
        <taxon>Neocallimastigales</taxon>
        <taxon>Neocallimastigaceae</taxon>
        <taxon>Piromyces</taxon>
    </lineage>
</organism>
<keyword evidence="1" id="KW-0812">Transmembrane</keyword>
<protein>
    <submittedName>
        <fullName evidence="2">Uncharacterized protein</fullName>
    </submittedName>
</protein>
<feature type="transmembrane region" description="Helical" evidence="1">
    <location>
        <begin position="281"/>
        <end position="306"/>
    </location>
</feature>
<accession>A0A1Y1VNW0</accession>
<keyword evidence="1" id="KW-0472">Membrane</keyword>
<comment type="caution">
    <text evidence="2">The sequence shown here is derived from an EMBL/GenBank/DDBJ whole genome shotgun (WGS) entry which is preliminary data.</text>
</comment>
<feature type="transmembrane region" description="Helical" evidence="1">
    <location>
        <begin position="505"/>
        <end position="524"/>
    </location>
</feature>
<reference evidence="2 3" key="1">
    <citation type="submission" date="2016-08" db="EMBL/GenBank/DDBJ databases">
        <title>Genomes of anaerobic fungi encode conserved fungal cellulosomes for biomass hydrolysis.</title>
        <authorList>
            <consortium name="DOE Joint Genome Institute"/>
            <person name="Haitjema C.H."/>
            <person name="Gilmore S.P."/>
            <person name="Henske J.K."/>
            <person name="Solomon K.V."/>
            <person name="De Groot R."/>
            <person name="Kuo A."/>
            <person name="Mondo S.J."/>
            <person name="Salamov A.A."/>
            <person name="Labutti K."/>
            <person name="Zhao Z."/>
            <person name="Chiniquy J."/>
            <person name="Barry K."/>
            <person name="Brewer H.M."/>
            <person name="Purvine S.O."/>
            <person name="Wright A.T."/>
            <person name="Boxma B."/>
            <person name="Van Alen T."/>
            <person name="Hackstein J.H."/>
            <person name="Baker S.E."/>
            <person name="Grigoriev I.V."/>
            <person name="O'Malley M.A."/>
        </authorList>
    </citation>
    <scope>NUCLEOTIDE SEQUENCE [LARGE SCALE GENOMIC DNA]</scope>
    <source>
        <strain evidence="3">finn</strain>
    </source>
</reference>
<evidence type="ECO:0000256" key="1">
    <source>
        <dbReference type="SAM" id="Phobius"/>
    </source>
</evidence>
<reference evidence="2 3" key="2">
    <citation type="submission" date="2016-08" db="EMBL/GenBank/DDBJ databases">
        <title>Pervasive Adenine N6-methylation of Active Genes in Fungi.</title>
        <authorList>
            <consortium name="DOE Joint Genome Institute"/>
            <person name="Mondo S.J."/>
            <person name="Dannebaum R.O."/>
            <person name="Kuo R.C."/>
            <person name="Labutti K."/>
            <person name="Haridas S."/>
            <person name="Kuo A."/>
            <person name="Salamov A."/>
            <person name="Ahrendt S.R."/>
            <person name="Lipzen A."/>
            <person name="Sullivan W."/>
            <person name="Andreopoulos W.B."/>
            <person name="Clum A."/>
            <person name="Lindquist E."/>
            <person name="Daum C."/>
            <person name="Ramamoorthy G.K."/>
            <person name="Gryganskyi A."/>
            <person name="Culley D."/>
            <person name="Magnuson J.K."/>
            <person name="James T.Y."/>
            <person name="O'Malley M.A."/>
            <person name="Stajich J.E."/>
            <person name="Spatafora J.W."/>
            <person name="Visel A."/>
            <person name="Grigoriev I.V."/>
        </authorList>
    </citation>
    <scope>NUCLEOTIDE SEQUENCE [LARGE SCALE GENOMIC DNA]</scope>
    <source>
        <strain evidence="3">finn</strain>
    </source>
</reference>
<evidence type="ECO:0000313" key="2">
    <source>
        <dbReference type="EMBL" id="ORX60960.1"/>
    </source>
</evidence>